<evidence type="ECO:0000256" key="2">
    <source>
        <dbReference type="ARBA" id="ARBA00008610"/>
    </source>
</evidence>
<evidence type="ECO:0000256" key="5">
    <source>
        <dbReference type="ARBA" id="ARBA00023136"/>
    </source>
</evidence>
<evidence type="ECO:0000256" key="7">
    <source>
        <dbReference type="SAM" id="SignalP"/>
    </source>
</evidence>
<dbReference type="Gene3D" id="3.40.50.2300">
    <property type="match status" value="2"/>
</dbReference>
<evidence type="ECO:0000259" key="8">
    <source>
        <dbReference type="Pfam" id="PF02608"/>
    </source>
</evidence>
<dbReference type="PANTHER" id="PTHR34296">
    <property type="entry name" value="TRANSCRIPTIONAL ACTIVATOR PROTEIN MED"/>
    <property type="match status" value="1"/>
</dbReference>
<keyword evidence="10" id="KW-1185">Reference proteome</keyword>
<dbReference type="Pfam" id="PF02608">
    <property type="entry name" value="Bmp"/>
    <property type="match status" value="1"/>
</dbReference>
<proteinExistence type="inferred from homology"/>
<comment type="caution">
    <text evidence="9">The sequence shown here is derived from an EMBL/GenBank/DDBJ whole genome shotgun (WGS) entry which is preliminary data.</text>
</comment>
<keyword evidence="3" id="KW-1003">Cell membrane</keyword>
<dbReference type="PANTHER" id="PTHR34296:SF2">
    <property type="entry name" value="ABC TRANSPORTER GUANOSINE-BINDING PROTEIN NUPN"/>
    <property type="match status" value="1"/>
</dbReference>
<keyword evidence="5" id="KW-0472">Membrane</keyword>
<dbReference type="InterPro" id="IPR003760">
    <property type="entry name" value="PnrA-like"/>
</dbReference>
<feature type="domain" description="ABC transporter substrate-binding protein PnrA-like" evidence="8">
    <location>
        <begin position="36"/>
        <end position="306"/>
    </location>
</feature>
<dbReference type="EMBL" id="WHSC02000017">
    <property type="protein sequence ID" value="MDO6124866.1"/>
    <property type="molecule type" value="Genomic_DNA"/>
</dbReference>
<feature type="signal peptide" evidence="7">
    <location>
        <begin position="1"/>
        <end position="20"/>
    </location>
</feature>
<name>A0ABT8XNR8_9HYPH</name>
<dbReference type="InterPro" id="IPR050957">
    <property type="entry name" value="BMP_lipoprotein"/>
</dbReference>
<comment type="subcellular location">
    <subcellularLocation>
        <location evidence="1">Cell membrane</location>
        <topology evidence="1">Lipid-anchor</topology>
    </subcellularLocation>
</comment>
<keyword evidence="4 7" id="KW-0732">Signal</keyword>
<dbReference type="SUPFAM" id="SSF53822">
    <property type="entry name" value="Periplasmic binding protein-like I"/>
    <property type="match status" value="1"/>
</dbReference>
<feature type="chain" id="PRO_5046273153" evidence="7">
    <location>
        <begin position="21"/>
        <end position="329"/>
    </location>
</feature>
<evidence type="ECO:0000256" key="1">
    <source>
        <dbReference type="ARBA" id="ARBA00004193"/>
    </source>
</evidence>
<evidence type="ECO:0000256" key="6">
    <source>
        <dbReference type="ARBA" id="ARBA00023288"/>
    </source>
</evidence>
<accession>A0ABT8XNR8</accession>
<comment type="similarity">
    <text evidence="2">Belongs to the BMP lipoprotein family.</text>
</comment>
<keyword evidence="6" id="KW-0449">Lipoprotein</keyword>
<evidence type="ECO:0000256" key="3">
    <source>
        <dbReference type="ARBA" id="ARBA00022475"/>
    </source>
</evidence>
<reference evidence="9" key="1">
    <citation type="submission" date="2022-04" db="EMBL/GenBank/DDBJ databases">
        <title>Shinella lacus sp. nov., a novel member of the genus Shinella from water.</title>
        <authorList>
            <person name="Deng Y."/>
        </authorList>
    </citation>
    <scope>NUCLEOTIDE SEQUENCE</scope>
    <source>
        <strain evidence="9">JCM 31239</strain>
    </source>
</reference>
<organism evidence="9 10">
    <name type="scientific">Shinella curvata</name>
    <dbReference type="NCBI Taxonomy" id="1817964"/>
    <lineage>
        <taxon>Bacteria</taxon>
        <taxon>Pseudomonadati</taxon>
        <taxon>Pseudomonadota</taxon>
        <taxon>Alphaproteobacteria</taxon>
        <taxon>Hyphomicrobiales</taxon>
        <taxon>Rhizobiaceae</taxon>
        <taxon>Shinella</taxon>
    </lineage>
</organism>
<evidence type="ECO:0000313" key="9">
    <source>
        <dbReference type="EMBL" id="MDO6124866.1"/>
    </source>
</evidence>
<dbReference type="RefSeq" id="WP_244763678.1">
    <property type="nucleotide sequence ID" value="NZ_JALJCJ010000008.1"/>
</dbReference>
<evidence type="ECO:0000313" key="10">
    <source>
        <dbReference type="Proteomes" id="UP001177080"/>
    </source>
</evidence>
<gene>
    <name evidence="9" type="ORF">GB928_027150</name>
</gene>
<protein>
    <submittedName>
        <fullName evidence="9">BMP family ABC transporter substrate-binding protein</fullName>
    </submittedName>
</protein>
<dbReference type="CDD" id="cd06354">
    <property type="entry name" value="PBP1_PrnA-like"/>
    <property type="match status" value="1"/>
</dbReference>
<sequence length="329" mass="34586">MLKHLMVTVALAAMTAGAAAADFNPAIVYGTSGKFDKSFNEMAYTGAEKFKADTGSSYRDFEAQADSQAEQGIRNFASRGFSPVIVTNFGYKDQLAKVAKEFPDIDFVMLDDVVDLPNVRSVTFKEEQGSYVVGLIAALSSKSKAVGFIGGMDIPIIRKFGCGYAQGASAGGATNIIRNMTGTTNAAFNDPVKGGEIAASQMGQGADVIFAAAGGTGIGVLQKVADSGKFAIGVDSNQNYMHPGVMLTSMVKRVDVAVYNALKDAKEGQFTGGVQSLGLAENGVDWALDEHNRSLITPEVEAAAKKAKDEIAAGTLKVHDYMSDDKCPL</sequence>
<dbReference type="Proteomes" id="UP001177080">
    <property type="component" value="Unassembled WGS sequence"/>
</dbReference>
<dbReference type="InterPro" id="IPR028082">
    <property type="entry name" value="Peripla_BP_I"/>
</dbReference>
<evidence type="ECO:0000256" key="4">
    <source>
        <dbReference type="ARBA" id="ARBA00022729"/>
    </source>
</evidence>